<accession>A0A1L9V620</accession>
<proteinExistence type="predicted"/>
<dbReference type="Proteomes" id="UP000184300">
    <property type="component" value="Unassembled WGS sequence"/>
</dbReference>
<evidence type="ECO:0000313" key="1">
    <source>
        <dbReference type="EMBL" id="OJJ79375.1"/>
    </source>
</evidence>
<gene>
    <name evidence="1" type="ORF">ASPGLDRAFT_1046278</name>
</gene>
<protein>
    <submittedName>
        <fullName evidence="1">Uncharacterized protein</fullName>
    </submittedName>
</protein>
<dbReference type="GeneID" id="34455735"/>
<keyword evidence="2" id="KW-1185">Reference proteome</keyword>
<name>A0A1L9V620_ASPGL</name>
<evidence type="ECO:0000313" key="2">
    <source>
        <dbReference type="Proteomes" id="UP000184300"/>
    </source>
</evidence>
<reference evidence="2" key="1">
    <citation type="journal article" date="2017" name="Genome Biol.">
        <title>Comparative genomics reveals high biological diversity and specific adaptations in the industrially and medically important fungal genus Aspergillus.</title>
        <authorList>
            <person name="de Vries R.P."/>
            <person name="Riley R."/>
            <person name="Wiebenga A."/>
            <person name="Aguilar-Osorio G."/>
            <person name="Amillis S."/>
            <person name="Uchima C.A."/>
            <person name="Anderluh G."/>
            <person name="Asadollahi M."/>
            <person name="Askin M."/>
            <person name="Barry K."/>
            <person name="Battaglia E."/>
            <person name="Bayram O."/>
            <person name="Benocci T."/>
            <person name="Braus-Stromeyer S.A."/>
            <person name="Caldana C."/>
            <person name="Canovas D."/>
            <person name="Cerqueira G.C."/>
            <person name="Chen F."/>
            <person name="Chen W."/>
            <person name="Choi C."/>
            <person name="Clum A."/>
            <person name="Dos Santos R.A."/>
            <person name="Damasio A.R."/>
            <person name="Diallinas G."/>
            <person name="Emri T."/>
            <person name="Fekete E."/>
            <person name="Flipphi M."/>
            <person name="Freyberg S."/>
            <person name="Gallo A."/>
            <person name="Gournas C."/>
            <person name="Habgood R."/>
            <person name="Hainaut M."/>
            <person name="Harispe M.L."/>
            <person name="Henrissat B."/>
            <person name="Hilden K.S."/>
            <person name="Hope R."/>
            <person name="Hossain A."/>
            <person name="Karabika E."/>
            <person name="Karaffa L."/>
            <person name="Karanyi Z."/>
            <person name="Krasevec N."/>
            <person name="Kuo A."/>
            <person name="Kusch H."/>
            <person name="LaButti K."/>
            <person name="Lagendijk E.L."/>
            <person name="Lapidus A."/>
            <person name="Levasseur A."/>
            <person name="Lindquist E."/>
            <person name="Lipzen A."/>
            <person name="Logrieco A.F."/>
            <person name="MacCabe A."/>
            <person name="Maekelae M.R."/>
            <person name="Malavazi I."/>
            <person name="Melin P."/>
            <person name="Meyer V."/>
            <person name="Mielnichuk N."/>
            <person name="Miskei M."/>
            <person name="Molnar A.P."/>
            <person name="Mule G."/>
            <person name="Ngan C.Y."/>
            <person name="Orejas M."/>
            <person name="Orosz E."/>
            <person name="Ouedraogo J.P."/>
            <person name="Overkamp K.M."/>
            <person name="Park H.-S."/>
            <person name="Perrone G."/>
            <person name="Piumi F."/>
            <person name="Punt P.J."/>
            <person name="Ram A.F."/>
            <person name="Ramon A."/>
            <person name="Rauscher S."/>
            <person name="Record E."/>
            <person name="Riano-Pachon D.M."/>
            <person name="Robert V."/>
            <person name="Roehrig J."/>
            <person name="Ruller R."/>
            <person name="Salamov A."/>
            <person name="Salih N.S."/>
            <person name="Samson R.A."/>
            <person name="Sandor E."/>
            <person name="Sanguinetti M."/>
            <person name="Schuetze T."/>
            <person name="Sepcic K."/>
            <person name="Shelest E."/>
            <person name="Sherlock G."/>
            <person name="Sophianopoulou V."/>
            <person name="Squina F.M."/>
            <person name="Sun H."/>
            <person name="Susca A."/>
            <person name="Todd R.B."/>
            <person name="Tsang A."/>
            <person name="Unkles S.E."/>
            <person name="van de Wiele N."/>
            <person name="van Rossen-Uffink D."/>
            <person name="Oliveira J.V."/>
            <person name="Vesth T.C."/>
            <person name="Visser J."/>
            <person name="Yu J.-H."/>
            <person name="Zhou M."/>
            <person name="Andersen M.R."/>
            <person name="Archer D.B."/>
            <person name="Baker S.E."/>
            <person name="Benoit I."/>
            <person name="Brakhage A.A."/>
            <person name="Braus G.H."/>
            <person name="Fischer R."/>
            <person name="Frisvad J.C."/>
            <person name="Goldman G.H."/>
            <person name="Houbraken J."/>
            <person name="Oakley B."/>
            <person name="Pocsi I."/>
            <person name="Scazzocchio C."/>
            <person name="Seiboth B."/>
            <person name="vanKuyk P.A."/>
            <person name="Wortman J."/>
            <person name="Dyer P.S."/>
            <person name="Grigoriev I.V."/>
        </authorList>
    </citation>
    <scope>NUCLEOTIDE SEQUENCE [LARGE SCALE GENOMIC DNA]</scope>
    <source>
        <strain evidence="2">CBS 516.65</strain>
    </source>
</reference>
<dbReference type="VEuPathDB" id="FungiDB:ASPGLDRAFT_1046278"/>
<dbReference type="EMBL" id="KV878918">
    <property type="protein sequence ID" value="OJJ79375.1"/>
    <property type="molecule type" value="Genomic_DNA"/>
</dbReference>
<sequence length="77" mass="9105">MLELRVIYISLGFSFRSPRLRSRIKLDLLRTWRTMLTIGLLTRGHRLRESYSNCEALLCCPGLANDYFSFDVGWEEF</sequence>
<dbReference type="AlphaFoldDB" id="A0A1L9V620"/>
<dbReference type="RefSeq" id="XP_022396073.1">
    <property type="nucleotide sequence ID" value="XM_022539474.1"/>
</dbReference>
<organism evidence="1 2">
    <name type="scientific">Aspergillus glaucus CBS 516.65</name>
    <dbReference type="NCBI Taxonomy" id="1160497"/>
    <lineage>
        <taxon>Eukaryota</taxon>
        <taxon>Fungi</taxon>
        <taxon>Dikarya</taxon>
        <taxon>Ascomycota</taxon>
        <taxon>Pezizomycotina</taxon>
        <taxon>Eurotiomycetes</taxon>
        <taxon>Eurotiomycetidae</taxon>
        <taxon>Eurotiales</taxon>
        <taxon>Aspergillaceae</taxon>
        <taxon>Aspergillus</taxon>
        <taxon>Aspergillus subgen. Aspergillus</taxon>
    </lineage>
</organism>